<accession>A0A9Q1G6K3</accession>
<reference evidence="2" key="1">
    <citation type="journal article" date="2023" name="Science">
        <title>Genome structures resolve the early diversification of teleost fishes.</title>
        <authorList>
            <person name="Parey E."/>
            <person name="Louis A."/>
            <person name="Montfort J."/>
            <person name="Bouchez O."/>
            <person name="Roques C."/>
            <person name="Iampietro C."/>
            <person name="Lluch J."/>
            <person name="Castinel A."/>
            <person name="Donnadieu C."/>
            <person name="Desvignes T."/>
            <person name="Floi Bucao C."/>
            <person name="Jouanno E."/>
            <person name="Wen M."/>
            <person name="Mejri S."/>
            <person name="Dirks R."/>
            <person name="Jansen H."/>
            <person name="Henkel C."/>
            <person name="Chen W.J."/>
            <person name="Zahm M."/>
            <person name="Cabau C."/>
            <person name="Klopp C."/>
            <person name="Thompson A.W."/>
            <person name="Robinson-Rechavi M."/>
            <person name="Braasch I."/>
            <person name="Lecointre G."/>
            <person name="Bobe J."/>
            <person name="Postlethwait J.H."/>
            <person name="Berthelot C."/>
            <person name="Roest Crollius H."/>
            <person name="Guiguen Y."/>
        </authorList>
    </citation>
    <scope>NUCLEOTIDE SEQUENCE</scope>
    <source>
        <strain evidence="2">WJC10195</strain>
    </source>
</reference>
<name>A0A9Q1G6K3_SYNKA</name>
<feature type="region of interest" description="Disordered" evidence="1">
    <location>
        <begin position="1"/>
        <end position="38"/>
    </location>
</feature>
<organism evidence="2 3">
    <name type="scientific">Synaphobranchus kaupii</name>
    <name type="common">Kaup's arrowtooth eel</name>
    <dbReference type="NCBI Taxonomy" id="118154"/>
    <lineage>
        <taxon>Eukaryota</taxon>
        <taxon>Metazoa</taxon>
        <taxon>Chordata</taxon>
        <taxon>Craniata</taxon>
        <taxon>Vertebrata</taxon>
        <taxon>Euteleostomi</taxon>
        <taxon>Actinopterygii</taxon>
        <taxon>Neopterygii</taxon>
        <taxon>Teleostei</taxon>
        <taxon>Anguilliformes</taxon>
        <taxon>Synaphobranchidae</taxon>
        <taxon>Synaphobranchus</taxon>
    </lineage>
</organism>
<dbReference type="AlphaFoldDB" id="A0A9Q1G6K3"/>
<dbReference type="Proteomes" id="UP001152622">
    <property type="component" value="Chromosome 2"/>
</dbReference>
<evidence type="ECO:0000313" key="3">
    <source>
        <dbReference type="Proteomes" id="UP001152622"/>
    </source>
</evidence>
<comment type="caution">
    <text evidence="2">The sequence shown here is derived from an EMBL/GenBank/DDBJ whole genome shotgun (WGS) entry which is preliminary data.</text>
</comment>
<gene>
    <name evidence="2" type="ORF">SKAU_G00065010</name>
</gene>
<feature type="region of interest" description="Disordered" evidence="1">
    <location>
        <begin position="83"/>
        <end position="124"/>
    </location>
</feature>
<protein>
    <submittedName>
        <fullName evidence="2">Uncharacterized protein</fullName>
    </submittedName>
</protein>
<proteinExistence type="predicted"/>
<sequence>MIYGNRGVPPKLPEVKQEMGKTKARRSPKPTCGHGRRFTYGQRTTHSCNSTRLCRMQVLLQPLACIADNLGRLAEAVERFVPATPSPLTSPSPLSTQSITRTLPPAAPGPSCVQPCRGGTRLQT</sequence>
<dbReference type="EMBL" id="JAINUF010000002">
    <property type="protein sequence ID" value="KAJ8375921.1"/>
    <property type="molecule type" value="Genomic_DNA"/>
</dbReference>
<evidence type="ECO:0000313" key="2">
    <source>
        <dbReference type="EMBL" id="KAJ8375921.1"/>
    </source>
</evidence>
<evidence type="ECO:0000256" key="1">
    <source>
        <dbReference type="SAM" id="MobiDB-lite"/>
    </source>
</evidence>
<keyword evidence="3" id="KW-1185">Reference proteome</keyword>